<dbReference type="AlphaFoldDB" id="A0A6J4H3W1"/>
<proteinExistence type="predicted"/>
<gene>
    <name evidence="1" type="ORF">AVDCRST_MAG92-145</name>
</gene>
<evidence type="ECO:0000313" key="1">
    <source>
        <dbReference type="EMBL" id="CAA9212118.1"/>
    </source>
</evidence>
<reference evidence="1" key="1">
    <citation type="submission" date="2020-02" db="EMBL/GenBank/DDBJ databases">
        <authorList>
            <person name="Meier V. D."/>
        </authorList>
    </citation>
    <scope>NUCLEOTIDE SEQUENCE</scope>
    <source>
        <strain evidence="1">AVDCRST_MAG92</strain>
    </source>
</reference>
<accession>A0A6J4H3W1</accession>
<organism evidence="1">
    <name type="scientific">uncultured Coleofasciculus sp</name>
    <dbReference type="NCBI Taxonomy" id="1267456"/>
    <lineage>
        <taxon>Bacteria</taxon>
        <taxon>Bacillati</taxon>
        <taxon>Cyanobacteriota</taxon>
        <taxon>Cyanophyceae</taxon>
        <taxon>Coleofasciculales</taxon>
        <taxon>Coleofasciculaceae</taxon>
        <taxon>Coleofasciculus</taxon>
        <taxon>environmental samples</taxon>
    </lineage>
</organism>
<name>A0A6J4H3W1_9CYAN</name>
<protein>
    <submittedName>
        <fullName evidence="1">Uncharacterized protein</fullName>
    </submittedName>
</protein>
<sequence>MLAQRGADQNEALIKEYLDFRGGHPRSRARYLFVATTLAKFVYRDILGTDDFPVKEGIPILWRLIKLQKATENKSKNVPPTDSYDERSVDYEKVVLLVHYRKEHADKTINHSKTNSEYILRTPRQERALANDLQKFLSIALPGLVFPSRSRTYYELEIGRTFKEGLMIDKKFYSLSELKGNPLWDGTIKYYLHHQEDDSKTGKHQPAHIKQYGWWAEIPNIGFPDGSNLYMYIRNWLQWGRNVGGKPNHNFFFFSISATSYKKPLDSVGWRCRIVQLFKQRYGVKVPPQILRKIFVTHLEEQNAPSAVKEARACALEHSEKMAQQEYNMQHTITKMKPLFDFNQAFVSKVLKEAEQSRGKNRNA</sequence>
<dbReference type="EMBL" id="CADCTM010000020">
    <property type="protein sequence ID" value="CAA9212118.1"/>
    <property type="molecule type" value="Genomic_DNA"/>
</dbReference>